<sequence length="72" mass="7766">MMWANPAVLRELIERYERLSAEVDDDTATPQVSSQLRDTAYTLCVSTGTRDIEAALDAARDRIGAIAGPGAV</sequence>
<organism evidence="1 2">
    <name type="scientific">Streptomyces polygonati</name>
    <dbReference type="NCBI Taxonomy" id="1617087"/>
    <lineage>
        <taxon>Bacteria</taxon>
        <taxon>Bacillati</taxon>
        <taxon>Actinomycetota</taxon>
        <taxon>Actinomycetes</taxon>
        <taxon>Kitasatosporales</taxon>
        <taxon>Streptomycetaceae</taxon>
        <taxon>Streptomyces</taxon>
    </lineage>
</organism>
<dbReference type="RefSeq" id="WP_386427234.1">
    <property type="nucleotide sequence ID" value="NZ_JBHSBB010000007.1"/>
</dbReference>
<dbReference type="Pfam" id="PF17196">
    <property type="entry name" value="DUF5133"/>
    <property type="match status" value="1"/>
</dbReference>
<keyword evidence="2" id="KW-1185">Reference proteome</keyword>
<gene>
    <name evidence="1" type="ORF">ACFO3J_07100</name>
</gene>
<accession>A0ABV8HKA6</accession>
<reference evidence="2" key="1">
    <citation type="journal article" date="2019" name="Int. J. Syst. Evol. Microbiol.">
        <title>The Global Catalogue of Microorganisms (GCM) 10K type strain sequencing project: providing services to taxonomists for standard genome sequencing and annotation.</title>
        <authorList>
            <consortium name="The Broad Institute Genomics Platform"/>
            <consortium name="The Broad Institute Genome Sequencing Center for Infectious Disease"/>
            <person name="Wu L."/>
            <person name="Ma J."/>
        </authorList>
    </citation>
    <scope>NUCLEOTIDE SEQUENCE [LARGE SCALE GENOMIC DNA]</scope>
    <source>
        <strain evidence="2">CGMCC 4.7237</strain>
    </source>
</reference>
<protein>
    <submittedName>
        <fullName evidence="1">DUF5133 domain-containing protein</fullName>
    </submittedName>
</protein>
<dbReference type="InterPro" id="IPR033457">
    <property type="entry name" value="DUF5133"/>
</dbReference>
<dbReference type="Proteomes" id="UP001595765">
    <property type="component" value="Unassembled WGS sequence"/>
</dbReference>
<evidence type="ECO:0000313" key="1">
    <source>
        <dbReference type="EMBL" id="MFC4031240.1"/>
    </source>
</evidence>
<dbReference type="EMBL" id="JBHSBB010000007">
    <property type="protein sequence ID" value="MFC4031240.1"/>
    <property type="molecule type" value="Genomic_DNA"/>
</dbReference>
<proteinExistence type="predicted"/>
<evidence type="ECO:0000313" key="2">
    <source>
        <dbReference type="Proteomes" id="UP001595765"/>
    </source>
</evidence>
<comment type="caution">
    <text evidence="1">The sequence shown here is derived from an EMBL/GenBank/DDBJ whole genome shotgun (WGS) entry which is preliminary data.</text>
</comment>
<name>A0ABV8HKA6_9ACTN</name>